<proteinExistence type="predicted"/>
<evidence type="ECO:0000259" key="2">
    <source>
        <dbReference type="PROSITE" id="PS50943"/>
    </source>
</evidence>
<dbReference type="InterPro" id="IPR011990">
    <property type="entry name" value="TPR-like_helical_dom_sf"/>
</dbReference>
<dbReference type="SUPFAM" id="SSF47413">
    <property type="entry name" value="lambda repressor-like DNA-binding domains"/>
    <property type="match status" value="1"/>
</dbReference>
<dbReference type="Gene3D" id="1.25.40.10">
    <property type="entry name" value="Tetratricopeptide repeat domain"/>
    <property type="match status" value="3"/>
</dbReference>
<dbReference type="SMART" id="SM00028">
    <property type="entry name" value="TPR"/>
    <property type="match status" value="3"/>
</dbReference>
<dbReference type="AlphaFoldDB" id="A0A7Y0L3H6"/>
<dbReference type="Pfam" id="PF13424">
    <property type="entry name" value="TPR_12"/>
    <property type="match status" value="1"/>
</dbReference>
<sequence>MTQADLAKGLFDRSYISQIESGVVVPPLSTLKVLSERLHVPLGEIVDADHSEKAALVRHGHKLRSEGKKAGGPDQLYLAWELFMEGQAANSDLLGAARDFLSIETGTERALYVLQRSALRLIQSENIGTDDLTLLIQLGNAYFTLSRFLDALAVYETVLEFNPEPATRLRALGNMGSTLYLLNRHEQAFELYTTALELAEQTNNVEMMARCHHGLGIVARALGDLERAHHHTVISAMFYQGIDEMRGFGAKQNLGVILREQEKYSVAEPYLNECLEAYRSRGHFALAASVLEELARLQLARGLAQEALSLCHDGIDYIFRTDDVKQLVRLLYLKATILCVLENSQEAGKSERMAEFLAKALRITVVK</sequence>
<comment type="caution">
    <text evidence="3">The sequence shown here is derived from an EMBL/GenBank/DDBJ whole genome shotgun (WGS) entry which is preliminary data.</text>
</comment>
<accession>A0A7Y0L3H6</accession>
<dbReference type="InterPro" id="IPR019734">
    <property type="entry name" value="TPR_rpt"/>
</dbReference>
<name>A0A7Y0L3H6_9FIRM</name>
<dbReference type="Pfam" id="PF13181">
    <property type="entry name" value="TPR_8"/>
    <property type="match status" value="1"/>
</dbReference>
<evidence type="ECO:0000313" key="3">
    <source>
        <dbReference type="EMBL" id="NMP22611.1"/>
    </source>
</evidence>
<dbReference type="Pfam" id="PF01381">
    <property type="entry name" value="HTH_3"/>
    <property type="match status" value="1"/>
</dbReference>
<gene>
    <name evidence="3" type="ORF">HIJ39_09635</name>
</gene>
<feature type="repeat" description="TPR" evidence="1">
    <location>
        <begin position="132"/>
        <end position="165"/>
    </location>
</feature>
<dbReference type="SUPFAM" id="SSF48452">
    <property type="entry name" value="TPR-like"/>
    <property type="match status" value="1"/>
</dbReference>
<dbReference type="PROSITE" id="PS50943">
    <property type="entry name" value="HTH_CROC1"/>
    <property type="match status" value="1"/>
</dbReference>
<evidence type="ECO:0000256" key="1">
    <source>
        <dbReference type="PROSITE-ProRule" id="PRU00339"/>
    </source>
</evidence>
<evidence type="ECO:0000313" key="4">
    <source>
        <dbReference type="Proteomes" id="UP000533476"/>
    </source>
</evidence>
<dbReference type="PROSITE" id="PS50005">
    <property type="entry name" value="TPR"/>
    <property type="match status" value="2"/>
</dbReference>
<dbReference type="InterPro" id="IPR010982">
    <property type="entry name" value="Lambda_DNA-bd_dom_sf"/>
</dbReference>
<dbReference type="Proteomes" id="UP000533476">
    <property type="component" value="Unassembled WGS sequence"/>
</dbReference>
<feature type="domain" description="HTH cro/C1-type" evidence="2">
    <location>
        <begin position="1"/>
        <end position="45"/>
    </location>
</feature>
<dbReference type="CDD" id="cd00093">
    <property type="entry name" value="HTH_XRE"/>
    <property type="match status" value="1"/>
</dbReference>
<dbReference type="EMBL" id="JABBVZ010000027">
    <property type="protein sequence ID" value="NMP22611.1"/>
    <property type="molecule type" value="Genomic_DNA"/>
</dbReference>
<dbReference type="GO" id="GO:0003677">
    <property type="term" value="F:DNA binding"/>
    <property type="evidence" value="ECO:0007669"/>
    <property type="project" value="InterPro"/>
</dbReference>
<reference evidence="3 4" key="1">
    <citation type="submission" date="2020-04" db="EMBL/GenBank/DDBJ databases">
        <authorList>
            <person name="Zhang R."/>
            <person name="Schippers A."/>
        </authorList>
    </citation>
    <scope>NUCLEOTIDE SEQUENCE [LARGE SCALE GENOMIC DNA]</scope>
    <source>
        <strain evidence="3 4">DSM 109850</strain>
    </source>
</reference>
<dbReference type="PANTHER" id="PTHR10098">
    <property type="entry name" value="RAPSYN-RELATED"/>
    <property type="match status" value="1"/>
</dbReference>
<feature type="repeat" description="TPR" evidence="1">
    <location>
        <begin position="169"/>
        <end position="202"/>
    </location>
</feature>
<keyword evidence="1" id="KW-0802">TPR repeat</keyword>
<protein>
    <submittedName>
        <fullName evidence="3">Helix-turn-helix transcriptional regulator</fullName>
    </submittedName>
</protein>
<keyword evidence="4" id="KW-1185">Reference proteome</keyword>
<dbReference type="InterPro" id="IPR001387">
    <property type="entry name" value="Cro/C1-type_HTH"/>
</dbReference>
<dbReference type="PANTHER" id="PTHR10098:SF108">
    <property type="entry name" value="TETRATRICOPEPTIDE REPEAT PROTEIN 28"/>
    <property type="match status" value="1"/>
</dbReference>
<organism evidence="3 4">
    <name type="scientific">Sulfobacillus harzensis</name>
    <dbReference type="NCBI Taxonomy" id="2729629"/>
    <lineage>
        <taxon>Bacteria</taxon>
        <taxon>Bacillati</taxon>
        <taxon>Bacillota</taxon>
        <taxon>Clostridia</taxon>
        <taxon>Eubacteriales</taxon>
        <taxon>Clostridiales Family XVII. Incertae Sedis</taxon>
        <taxon>Sulfobacillus</taxon>
    </lineage>
</organism>
<dbReference type="Pfam" id="PF13374">
    <property type="entry name" value="TPR_10"/>
    <property type="match status" value="1"/>
</dbReference>